<evidence type="ECO:0000313" key="3">
    <source>
        <dbReference type="WBParaSite" id="jg9278"/>
    </source>
</evidence>
<dbReference type="CDD" id="cd00201">
    <property type="entry name" value="WW"/>
    <property type="match status" value="1"/>
</dbReference>
<dbReference type="AlphaFoldDB" id="A0A915ESC2"/>
<sequence length="138" mass="15675">MEEVARMLNGSVDREAVRCAIIFVLNADADVHTHMAATHLAALIWPQLIWPHLIRPPFPIFEFFVILSTELLLSASVSDDIDRLGPLPDGWAKSYDANGDPYYIDHIEEVTTCMIQDCPKMTRRRQSPRDTPMVAMPR</sequence>
<feature type="domain" description="WW" evidence="1">
    <location>
        <begin position="85"/>
        <end position="112"/>
    </location>
</feature>
<dbReference type="InterPro" id="IPR036020">
    <property type="entry name" value="WW_dom_sf"/>
</dbReference>
<dbReference type="WBParaSite" id="jg9278">
    <property type="protein sequence ID" value="jg9278"/>
    <property type="gene ID" value="jg9278"/>
</dbReference>
<accession>A0A915ESC2</accession>
<evidence type="ECO:0000259" key="1">
    <source>
        <dbReference type="PROSITE" id="PS50020"/>
    </source>
</evidence>
<reference evidence="3" key="1">
    <citation type="submission" date="2022-11" db="UniProtKB">
        <authorList>
            <consortium name="WormBaseParasite"/>
        </authorList>
    </citation>
    <scope>IDENTIFICATION</scope>
</reference>
<keyword evidence="2" id="KW-1185">Reference proteome</keyword>
<name>A0A915ESC2_9BILA</name>
<organism evidence="2 3">
    <name type="scientific">Ditylenchus dipsaci</name>
    <dbReference type="NCBI Taxonomy" id="166011"/>
    <lineage>
        <taxon>Eukaryota</taxon>
        <taxon>Metazoa</taxon>
        <taxon>Ecdysozoa</taxon>
        <taxon>Nematoda</taxon>
        <taxon>Chromadorea</taxon>
        <taxon>Rhabditida</taxon>
        <taxon>Tylenchina</taxon>
        <taxon>Tylenchomorpha</taxon>
        <taxon>Sphaerularioidea</taxon>
        <taxon>Anguinidae</taxon>
        <taxon>Anguininae</taxon>
        <taxon>Ditylenchus</taxon>
    </lineage>
</organism>
<dbReference type="Proteomes" id="UP000887574">
    <property type="component" value="Unplaced"/>
</dbReference>
<proteinExistence type="predicted"/>
<protein>
    <submittedName>
        <fullName evidence="3">WW domain-containing protein</fullName>
    </submittedName>
</protein>
<dbReference type="SUPFAM" id="SSF51045">
    <property type="entry name" value="WW domain"/>
    <property type="match status" value="1"/>
</dbReference>
<dbReference type="Gene3D" id="2.20.70.10">
    <property type="match status" value="1"/>
</dbReference>
<evidence type="ECO:0000313" key="2">
    <source>
        <dbReference type="Proteomes" id="UP000887574"/>
    </source>
</evidence>
<dbReference type="InterPro" id="IPR001202">
    <property type="entry name" value="WW_dom"/>
</dbReference>
<dbReference type="PROSITE" id="PS50020">
    <property type="entry name" value="WW_DOMAIN_2"/>
    <property type="match status" value="1"/>
</dbReference>